<name>J3L0M7_ORYBR</name>
<dbReference type="OMA" id="ITMEAWA"/>
<proteinExistence type="predicted"/>
<protein>
    <recommendedName>
        <fullName evidence="1">F-box domain-containing protein</fullName>
    </recommendedName>
</protein>
<reference evidence="2" key="1">
    <citation type="journal article" date="2013" name="Nat. Commun.">
        <title>Whole-genome sequencing of Oryza brachyantha reveals mechanisms underlying Oryza genome evolution.</title>
        <authorList>
            <person name="Chen J."/>
            <person name="Huang Q."/>
            <person name="Gao D."/>
            <person name="Wang J."/>
            <person name="Lang Y."/>
            <person name="Liu T."/>
            <person name="Li B."/>
            <person name="Bai Z."/>
            <person name="Luis Goicoechea J."/>
            <person name="Liang C."/>
            <person name="Chen C."/>
            <person name="Zhang W."/>
            <person name="Sun S."/>
            <person name="Liao Y."/>
            <person name="Zhang X."/>
            <person name="Yang L."/>
            <person name="Song C."/>
            <person name="Wang M."/>
            <person name="Shi J."/>
            <person name="Liu G."/>
            <person name="Liu J."/>
            <person name="Zhou H."/>
            <person name="Zhou W."/>
            <person name="Yu Q."/>
            <person name="An N."/>
            <person name="Chen Y."/>
            <person name="Cai Q."/>
            <person name="Wang B."/>
            <person name="Liu B."/>
            <person name="Min J."/>
            <person name="Huang Y."/>
            <person name="Wu H."/>
            <person name="Li Z."/>
            <person name="Zhang Y."/>
            <person name="Yin Y."/>
            <person name="Song W."/>
            <person name="Jiang J."/>
            <person name="Jackson S.A."/>
            <person name="Wing R.A."/>
            <person name="Wang J."/>
            <person name="Chen M."/>
        </authorList>
    </citation>
    <scope>NUCLEOTIDE SEQUENCE [LARGE SCALE GENOMIC DNA]</scope>
    <source>
        <strain evidence="2">cv. IRGC 101232</strain>
    </source>
</reference>
<dbReference type="Gene3D" id="1.20.1280.50">
    <property type="match status" value="1"/>
</dbReference>
<reference evidence="2" key="2">
    <citation type="submission" date="2013-04" db="UniProtKB">
        <authorList>
            <consortium name="EnsemblPlants"/>
        </authorList>
    </citation>
    <scope>IDENTIFICATION</scope>
</reference>
<dbReference type="PANTHER" id="PTHR33165:SF76">
    <property type="entry name" value="OS01G0526550 PROTEIN"/>
    <property type="match status" value="1"/>
</dbReference>
<dbReference type="InterPro" id="IPR036047">
    <property type="entry name" value="F-box-like_dom_sf"/>
</dbReference>
<dbReference type="Proteomes" id="UP000006038">
    <property type="component" value="Chromosome 1"/>
</dbReference>
<sequence length="212" mass="23711">MEGAVNWASLPTDLIFSISSHLREPEDFVCFRAVCTQWRATMQHMNHAFFQPWLMASRFLEDEYSENVLFYSLSTLKTIKVCVPATKGRCVAASGSGHLIGVDKDDDLSAVLVNPLTGKTTLLPRLPEFFHNNGAHGWVSGDAGAITIELNNWMSTNMALWHHGGGITMEAWATVPKRMFRLRESYYLQMLAAMIVGEVEIPIHDIDNAIVL</sequence>
<dbReference type="Gramene" id="OB01G27830.1">
    <property type="protein sequence ID" value="OB01G27830.1"/>
    <property type="gene ID" value="OB01G27830"/>
</dbReference>
<feature type="domain" description="F-box" evidence="1">
    <location>
        <begin position="7"/>
        <end position="40"/>
    </location>
</feature>
<dbReference type="CDD" id="cd09917">
    <property type="entry name" value="F-box_SF"/>
    <property type="match status" value="1"/>
</dbReference>
<keyword evidence="3" id="KW-1185">Reference proteome</keyword>
<dbReference type="SUPFAM" id="SSF81383">
    <property type="entry name" value="F-box domain"/>
    <property type="match status" value="1"/>
</dbReference>
<dbReference type="PANTHER" id="PTHR33165">
    <property type="entry name" value="F-BOX DOMAIN CONTAINING PROTEIN-LIKE-RELATED"/>
    <property type="match status" value="1"/>
</dbReference>
<dbReference type="InterPro" id="IPR001810">
    <property type="entry name" value="F-box_dom"/>
</dbReference>
<organism evidence="2">
    <name type="scientific">Oryza brachyantha</name>
    <name type="common">malo sina</name>
    <dbReference type="NCBI Taxonomy" id="4533"/>
    <lineage>
        <taxon>Eukaryota</taxon>
        <taxon>Viridiplantae</taxon>
        <taxon>Streptophyta</taxon>
        <taxon>Embryophyta</taxon>
        <taxon>Tracheophyta</taxon>
        <taxon>Spermatophyta</taxon>
        <taxon>Magnoliopsida</taxon>
        <taxon>Liliopsida</taxon>
        <taxon>Poales</taxon>
        <taxon>Poaceae</taxon>
        <taxon>BOP clade</taxon>
        <taxon>Oryzoideae</taxon>
        <taxon>Oryzeae</taxon>
        <taxon>Oryzinae</taxon>
        <taxon>Oryza</taxon>
    </lineage>
</organism>
<dbReference type="EnsemblPlants" id="OB01G27830.1">
    <property type="protein sequence ID" value="OB01G27830.1"/>
    <property type="gene ID" value="OB01G27830"/>
</dbReference>
<dbReference type="eggNOG" id="ENOG502R4AG">
    <property type="taxonomic scope" value="Eukaryota"/>
</dbReference>
<dbReference type="AlphaFoldDB" id="J3L0M7"/>
<accession>J3L0M7</accession>
<dbReference type="HOGENOM" id="CLU_113064_0_0_1"/>
<dbReference type="Pfam" id="PF12937">
    <property type="entry name" value="F-box-like"/>
    <property type="match status" value="1"/>
</dbReference>
<evidence type="ECO:0000313" key="2">
    <source>
        <dbReference type="EnsemblPlants" id="OB01G27830.1"/>
    </source>
</evidence>
<evidence type="ECO:0000259" key="1">
    <source>
        <dbReference type="Pfam" id="PF12937"/>
    </source>
</evidence>
<evidence type="ECO:0000313" key="3">
    <source>
        <dbReference type="Proteomes" id="UP000006038"/>
    </source>
</evidence>